<accession>A0A310S5C3</accession>
<feature type="compositionally biased region" description="Basic and acidic residues" evidence="1">
    <location>
        <begin position="52"/>
        <end position="64"/>
    </location>
</feature>
<keyword evidence="3" id="KW-1185">Reference proteome</keyword>
<feature type="region of interest" description="Disordered" evidence="1">
    <location>
        <begin position="51"/>
        <end position="80"/>
    </location>
</feature>
<dbReference type="AlphaFoldDB" id="A0A310S5C3"/>
<reference evidence="2 3" key="1">
    <citation type="submission" date="2015-07" db="EMBL/GenBank/DDBJ databases">
        <title>The genome of Eufriesea mexicana.</title>
        <authorList>
            <person name="Pan H."/>
            <person name="Kapheim K."/>
        </authorList>
    </citation>
    <scope>NUCLEOTIDE SEQUENCE [LARGE SCALE GENOMIC DNA]</scope>
    <source>
        <strain evidence="2">0111107269</strain>
        <tissue evidence="2">Whole body</tissue>
    </source>
</reference>
<evidence type="ECO:0000313" key="2">
    <source>
        <dbReference type="EMBL" id="OAD52674.1"/>
    </source>
</evidence>
<evidence type="ECO:0000256" key="1">
    <source>
        <dbReference type="SAM" id="MobiDB-lite"/>
    </source>
</evidence>
<name>A0A310S5C3_9HYME</name>
<gene>
    <name evidence="2" type="ORF">WN48_00472</name>
</gene>
<proteinExistence type="predicted"/>
<protein>
    <submittedName>
        <fullName evidence="2">Uncharacterized protein</fullName>
    </submittedName>
</protein>
<dbReference type="EMBL" id="KQ770178">
    <property type="protein sequence ID" value="OAD52674.1"/>
    <property type="molecule type" value="Genomic_DNA"/>
</dbReference>
<dbReference type="Proteomes" id="UP000250275">
    <property type="component" value="Unassembled WGS sequence"/>
</dbReference>
<organism evidence="2 3">
    <name type="scientific">Eufriesea mexicana</name>
    <dbReference type="NCBI Taxonomy" id="516756"/>
    <lineage>
        <taxon>Eukaryota</taxon>
        <taxon>Metazoa</taxon>
        <taxon>Ecdysozoa</taxon>
        <taxon>Arthropoda</taxon>
        <taxon>Hexapoda</taxon>
        <taxon>Insecta</taxon>
        <taxon>Pterygota</taxon>
        <taxon>Neoptera</taxon>
        <taxon>Endopterygota</taxon>
        <taxon>Hymenoptera</taxon>
        <taxon>Apocrita</taxon>
        <taxon>Aculeata</taxon>
        <taxon>Apoidea</taxon>
        <taxon>Anthophila</taxon>
        <taxon>Apidae</taxon>
        <taxon>Eufriesea</taxon>
    </lineage>
</organism>
<evidence type="ECO:0000313" key="3">
    <source>
        <dbReference type="Proteomes" id="UP000250275"/>
    </source>
</evidence>
<sequence>MAAFVGAENRPRICKDERKRVRVTEERLIGKFPVGWSVGRSVGWLGLAGGEQENRRTGEKEKKRAGVLIGGPCGKGENEGAQRRCERIERKWTRGIRFALSTSR</sequence>